<dbReference type="OrthoDB" id="4024589at2759"/>
<dbReference type="eggNOG" id="ENOG502TEBM">
    <property type="taxonomic scope" value="Eukaryota"/>
</dbReference>
<feature type="compositionally biased region" description="Basic residues" evidence="1">
    <location>
        <begin position="73"/>
        <end position="82"/>
    </location>
</feature>
<keyword evidence="3" id="KW-1185">Reference proteome</keyword>
<evidence type="ECO:0000313" key="2">
    <source>
        <dbReference type="EMBL" id="CCG23580.1"/>
    </source>
</evidence>
<dbReference type="InterPro" id="IPR036389">
    <property type="entry name" value="RNase_III_sf"/>
</dbReference>
<evidence type="ECO:0000256" key="1">
    <source>
        <dbReference type="SAM" id="MobiDB-lite"/>
    </source>
</evidence>
<feature type="region of interest" description="Disordered" evidence="1">
    <location>
        <begin position="59"/>
        <end position="112"/>
    </location>
</feature>
<dbReference type="GO" id="GO:0004525">
    <property type="term" value="F:ribonuclease III activity"/>
    <property type="evidence" value="ECO:0007669"/>
    <property type="project" value="InterPro"/>
</dbReference>
<dbReference type="EMBL" id="HE681722">
    <property type="protein sequence ID" value="CCG23580.1"/>
    <property type="molecule type" value="Genomic_DNA"/>
</dbReference>
<proteinExistence type="predicted"/>
<name>H8X6G9_CANO9</name>
<feature type="region of interest" description="Disordered" evidence="1">
    <location>
        <begin position="147"/>
        <end position="197"/>
    </location>
</feature>
<feature type="compositionally biased region" description="Polar residues" evidence="1">
    <location>
        <begin position="164"/>
        <end position="181"/>
    </location>
</feature>
<evidence type="ECO:0000313" key="3">
    <source>
        <dbReference type="Proteomes" id="UP000005018"/>
    </source>
</evidence>
<dbReference type="GeneID" id="14540121"/>
<dbReference type="AlphaFoldDB" id="H8X6G9"/>
<reference evidence="2 3" key="1">
    <citation type="journal article" date="2012" name="PLoS ONE">
        <title>Sequence and analysis of the genome of the pathogenic yeast Candida orthopsilosis.</title>
        <authorList>
            <person name="Riccombeni A."/>
            <person name="Vidanes G."/>
            <person name="Proux-Wera E."/>
            <person name="Wolfe K.H."/>
            <person name="Butler G."/>
        </authorList>
    </citation>
    <scope>NUCLEOTIDE SEQUENCE [LARGE SCALE GENOMIC DNA]</scope>
    <source>
        <strain evidence="2 3">Co 90-125</strain>
    </source>
</reference>
<dbReference type="Proteomes" id="UP000005018">
    <property type="component" value="Chromosome 4"/>
</dbReference>
<dbReference type="RefSeq" id="XP_003869713.1">
    <property type="nucleotide sequence ID" value="XM_003869664.1"/>
</dbReference>
<organism evidence="2 3">
    <name type="scientific">Candida orthopsilosis (strain 90-125)</name>
    <name type="common">Yeast</name>
    <dbReference type="NCBI Taxonomy" id="1136231"/>
    <lineage>
        <taxon>Eukaryota</taxon>
        <taxon>Fungi</taxon>
        <taxon>Dikarya</taxon>
        <taxon>Ascomycota</taxon>
        <taxon>Saccharomycotina</taxon>
        <taxon>Pichiomycetes</taxon>
        <taxon>Debaryomycetaceae</taxon>
        <taxon>Candida/Lodderomyces clade</taxon>
        <taxon>Candida</taxon>
    </lineage>
</organism>
<dbReference type="HOGENOM" id="CLU_379458_0_0_1"/>
<dbReference type="KEGG" id="cot:CORT_0D07470"/>
<protein>
    <submittedName>
        <fullName evidence="2">Uncharacterized protein</fullName>
    </submittedName>
</protein>
<dbReference type="GO" id="GO:0006396">
    <property type="term" value="P:RNA processing"/>
    <property type="evidence" value="ECO:0007669"/>
    <property type="project" value="InterPro"/>
</dbReference>
<sequence length="730" mass="82805">MILLRKSIGVCVGYRSHFLAQCSFIAVRCKSVQAPVSKKYTVIKPRICKHIKAKEITIKKGSSSAHGNTKASTKSKAKKAAVKLKNTPKEPKSTKSPKPTPKNPKTGPIKSGIKFSAKTTVAMNVAKVVSKPSFLASIKPMSSKIATVTSKSAKSDTKGPLIDNSATTRKMTNAKPMSSPKNGGKKRSSKESSKCNATIEAPKRALFPFRIVENAPKFPMNQSCTNSNSGVNVKTKMASFHTFPINETTATITPKITVKDVKSDNNKSLAPVPTPVATFDANPESTTPVNWSRFLYDIFGTTSNKKVVDLIQPSKYENRIDEYSYEIKRRKKALEMKRDKPNFRGFKFINYNKLAELGVGSYQFSNEESSDTKVSVNKQHLLLAHDSLVPSITIKQPECLNFRNPTGLVSLEQIGQSLIYEYLLTWSLINNFNPHKMWVEFGKKCEGLQFIQLDESATILILGLQPLNVFTAMVYLEDKDYDYAIKKFLKQLAMAHKLNTNFSTELLIDKYILSVNAYLQQFPAPINFNIFSQVFRPPLLNSLLIKLPAMPKLHNQELYKLTQVSLLSPRTTRFARYPELVYLRERLDSFGDAILKRYSVEYMVHYSKSNSKFRWNMDDVDFINTNIVFSSLSFAYKLHQALNDTENQAKMNHIITSNDLNIANELLGDMFERVVAIEYLDNPEVCRTWIFKIYDVILANLTKEHDGIEFIDKEKYVKLYEYHLRTKTMY</sequence>
<gene>
    <name evidence="2" type="ORF">CORT_0D07470</name>
</gene>
<dbReference type="Gene3D" id="1.10.1520.10">
    <property type="entry name" value="Ribonuclease III domain"/>
    <property type="match status" value="1"/>
</dbReference>
<accession>H8X6G9</accession>